<accession>A0A9P0TGI9</accession>
<dbReference type="EMBL" id="CALOZG010000013">
    <property type="protein sequence ID" value="CAH4031077.1"/>
    <property type="molecule type" value="Genomic_DNA"/>
</dbReference>
<comment type="caution">
    <text evidence="1">The sequence shown here is derived from an EMBL/GenBank/DDBJ whole genome shotgun (WGS) entry which is preliminary data.</text>
</comment>
<gene>
    <name evidence="1" type="ORF">PIBRA_LOCUS7649</name>
</gene>
<evidence type="ECO:0000313" key="2">
    <source>
        <dbReference type="Proteomes" id="UP001152562"/>
    </source>
</evidence>
<organism evidence="1 2">
    <name type="scientific">Pieris brassicae</name>
    <name type="common">White butterfly</name>
    <name type="synonym">Large white butterfly</name>
    <dbReference type="NCBI Taxonomy" id="7116"/>
    <lineage>
        <taxon>Eukaryota</taxon>
        <taxon>Metazoa</taxon>
        <taxon>Ecdysozoa</taxon>
        <taxon>Arthropoda</taxon>
        <taxon>Hexapoda</taxon>
        <taxon>Insecta</taxon>
        <taxon>Pterygota</taxon>
        <taxon>Neoptera</taxon>
        <taxon>Endopterygota</taxon>
        <taxon>Lepidoptera</taxon>
        <taxon>Glossata</taxon>
        <taxon>Ditrysia</taxon>
        <taxon>Papilionoidea</taxon>
        <taxon>Pieridae</taxon>
        <taxon>Pierinae</taxon>
        <taxon>Pieris</taxon>
    </lineage>
</organism>
<name>A0A9P0TGI9_PIEBR</name>
<keyword evidence="2" id="KW-1185">Reference proteome</keyword>
<protein>
    <submittedName>
        <fullName evidence="1">Uncharacterized protein</fullName>
    </submittedName>
</protein>
<proteinExistence type="predicted"/>
<sequence>MKYSHSNQGSDDNSADKCGKALYIDSAPIRECAKGKRGTELLKYYGEEIIKANLKHVSHIQINGVKNDGKHFMRNVCAAFAEPPTECQDIL</sequence>
<dbReference type="Proteomes" id="UP001152562">
    <property type="component" value="Unassembled WGS sequence"/>
</dbReference>
<reference evidence="1" key="1">
    <citation type="submission" date="2022-05" db="EMBL/GenBank/DDBJ databases">
        <authorList>
            <person name="Okamura Y."/>
        </authorList>
    </citation>
    <scope>NUCLEOTIDE SEQUENCE</scope>
</reference>
<dbReference type="AlphaFoldDB" id="A0A9P0TGI9"/>
<evidence type="ECO:0000313" key="1">
    <source>
        <dbReference type="EMBL" id="CAH4031077.1"/>
    </source>
</evidence>